<accession>A0A514BQS2</accession>
<keyword evidence="3" id="KW-1185">Reference proteome</keyword>
<dbReference type="EMBL" id="CP041242">
    <property type="protein sequence ID" value="QDH69706.1"/>
    <property type="molecule type" value="Genomic_DNA"/>
</dbReference>
<dbReference type="KEGG" id="lyj:FKV23_06045"/>
<gene>
    <name evidence="2" type="ORF">FKV23_06045</name>
</gene>
<evidence type="ECO:0000313" key="3">
    <source>
        <dbReference type="Proteomes" id="UP000317199"/>
    </source>
</evidence>
<dbReference type="Proteomes" id="UP000317199">
    <property type="component" value="Chromosome"/>
</dbReference>
<feature type="signal peptide" evidence="1">
    <location>
        <begin position="1"/>
        <end position="22"/>
    </location>
</feature>
<name>A0A514BQS2_9GAMM</name>
<dbReference type="RefSeq" id="WP_141623047.1">
    <property type="nucleotide sequence ID" value="NZ_CP041242.1"/>
</dbReference>
<keyword evidence="1" id="KW-0732">Signal</keyword>
<dbReference type="OrthoDB" id="6058505at2"/>
<reference evidence="2 3" key="1">
    <citation type="submission" date="2019-06" db="EMBL/GenBank/DDBJ databases">
        <title>Lysobacter alkalisoli sp. nov. isolated from saline-alkali soil.</title>
        <authorList>
            <person name="Sun J.-Q."/>
            <person name="Xu L."/>
        </authorList>
    </citation>
    <scope>NUCLEOTIDE SEQUENCE [LARGE SCALE GENOMIC DNA]</scope>
    <source>
        <strain evidence="2 3">SJ-36</strain>
    </source>
</reference>
<feature type="chain" id="PRO_5021855875" evidence="1">
    <location>
        <begin position="23"/>
        <end position="130"/>
    </location>
</feature>
<protein>
    <submittedName>
        <fullName evidence="2">Uncharacterized protein</fullName>
    </submittedName>
</protein>
<dbReference type="AlphaFoldDB" id="A0A514BQS2"/>
<evidence type="ECO:0000256" key="1">
    <source>
        <dbReference type="SAM" id="SignalP"/>
    </source>
</evidence>
<organism evidence="2 3">
    <name type="scientific">Marilutibacter alkalisoli</name>
    <dbReference type="NCBI Taxonomy" id="2591633"/>
    <lineage>
        <taxon>Bacteria</taxon>
        <taxon>Pseudomonadati</taxon>
        <taxon>Pseudomonadota</taxon>
        <taxon>Gammaproteobacteria</taxon>
        <taxon>Lysobacterales</taxon>
        <taxon>Lysobacteraceae</taxon>
        <taxon>Marilutibacter</taxon>
    </lineage>
</organism>
<evidence type="ECO:0000313" key="2">
    <source>
        <dbReference type="EMBL" id="QDH69706.1"/>
    </source>
</evidence>
<sequence>MTKHLVHLGLLTSLLFPAMALATPIGPITKIVVTETGVGPKNEGCASFAVTPNQIRAFFDKAVLISGRQQHDFFLHGPCAARGTLETRYDTWHWEIRNMGTGSITATNGDTFLLADPSQESSLAGDSPGP</sequence>
<proteinExistence type="predicted"/>